<dbReference type="Proteomes" id="UP000683497">
    <property type="component" value="Chromosome"/>
</dbReference>
<evidence type="ECO:0000313" key="1">
    <source>
        <dbReference type="EMBL" id="QWW78057.1"/>
    </source>
</evidence>
<dbReference type="RefSeq" id="WP_207293499.1">
    <property type="nucleotide sequence ID" value="NZ_CP071383.1"/>
</dbReference>
<keyword evidence="2" id="KW-1185">Reference proteome</keyword>
<gene>
    <name evidence="1" type="ORF">KQ929_12305</name>
</gene>
<evidence type="ECO:0000313" key="2">
    <source>
        <dbReference type="Proteomes" id="UP000683497"/>
    </source>
</evidence>
<evidence type="ECO:0008006" key="3">
    <source>
        <dbReference type="Google" id="ProtNLM"/>
    </source>
</evidence>
<protein>
    <recommendedName>
        <fullName evidence="3">Phage protein</fullName>
    </recommendedName>
</protein>
<sequence>MAKYIVTIEGFYHSKSVEFEADSLEAAEEIGKDIFHEKCNYGVSPADEV</sequence>
<reference evidence="1 2" key="1">
    <citation type="submission" date="2021-06" db="EMBL/GenBank/DDBJ databases">
        <title>Leclercia pneumoniae sp. nov.</title>
        <authorList>
            <person name="Hoenemann M."/>
            <person name="Viehweger A."/>
            <person name="Dietze N."/>
        </authorList>
    </citation>
    <scope>NUCLEOTIDE SEQUENCE [LARGE SCALE GENOMIC DNA]</scope>
    <source>
        <strain evidence="2">49125</strain>
    </source>
</reference>
<proteinExistence type="predicted"/>
<organism evidence="1 2">
    <name type="scientific">Leclercia pneumoniae</name>
    <dbReference type="NCBI Taxonomy" id="2815358"/>
    <lineage>
        <taxon>Bacteria</taxon>
        <taxon>Pseudomonadati</taxon>
        <taxon>Pseudomonadota</taxon>
        <taxon>Gammaproteobacteria</taxon>
        <taxon>Enterobacterales</taxon>
        <taxon>Enterobacteriaceae</taxon>
        <taxon>Leclercia</taxon>
    </lineage>
</organism>
<name>A0ABX8JP19_9ENTR</name>
<accession>A0ABX8JP19</accession>
<dbReference type="EMBL" id="CP076838">
    <property type="protein sequence ID" value="QWW78057.1"/>
    <property type="molecule type" value="Genomic_DNA"/>
</dbReference>